<gene>
    <name evidence="2" type="ORF">SCUD_LOCUS19682</name>
</gene>
<organism evidence="4">
    <name type="scientific">Schistosoma curassoni</name>
    <dbReference type="NCBI Taxonomy" id="6186"/>
    <lineage>
        <taxon>Eukaryota</taxon>
        <taxon>Metazoa</taxon>
        <taxon>Spiralia</taxon>
        <taxon>Lophotrochozoa</taxon>
        <taxon>Platyhelminthes</taxon>
        <taxon>Trematoda</taxon>
        <taxon>Digenea</taxon>
        <taxon>Strigeidida</taxon>
        <taxon>Schistosomatoidea</taxon>
        <taxon>Schistosomatidae</taxon>
        <taxon>Schistosoma</taxon>
    </lineage>
</organism>
<name>A0A183KX88_9TREM</name>
<proteinExistence type="predicted"/>
<dbReference type="STRING" id="6186.A0A183KX88"/>
<evidence type="ECO:0000313" key="2">
    <source>
        <dbReference type="EMBL" id="VDP69890.1"/>
    </source>
</evidence>
<reference evidence="4" key="1">
    <citation type="submission" date="2016-06" db="UniProtKB">
        <authorList>
            <consortium name="WormBaseParasite"/>
        </authorList>
    </citation>
    <scope>IDENTIFICATION</scope>
</reference>
<evidence type="ECO:0000313" key="4">
    <source>
        <dbReference type="WBParaSite" id="SCUD_0001968501-mRNA-1"/>
    </source>
</evidence>
<evidence type="ECO:0000313" key="3">
    <source>
        <dbReference type="Proteomes" id="UP000279833"/>
    </source>
</evidence>
<evidence type="ECO:0000256" key="1">
    <source>
        <dbReference type="SAM" id="Coils"/>
    </source>
</evidence>
<keyword evidence="3" id="KW-1185">Reference proteome</keyword>
<accession>A0A183KX88</accession>
<reference evidence="2 3" key="2">
    <citation type="submission" date="2018-11" db="EMBL/GenBank/DDBJ databases">
        <authorList>
            <consortium name="Pathogen Informatics"/>
        </authorList>
    </citation>
    <scope>NUCLEOTIDE SEQUENCE [LARGE SCALE GENOMIC DNA]</scope>
    <source>
        <strain evidence="2">Dakar</strain>
        <strain evidence="3">Dakar, Senegal</strain>
    </source>
</reference>
<dbReference type="EMBL" id="UZAK01042933">
    <property type="protein sequence ID" value="VDP69890.1"/>
    <property type="molecule type" value="Genomic_DNA"/>
</dbReference>
<keyword evidence="1" id="KW-0175">Coiled coil</keyword>
<dbReference type="AlphaFoldDB" id="A0A183KX88"/>
<dbReference type="WBParaSite" id="SCUD_0001968501-mRNA-1">
    <property type="protein sequence ID" value="SCUD_0001968501-mRNA-1"/>
    <property type="gene ID" value="SCUD_0001968501"/>
</dbReference>
<sequence>MSQRLNMAESHTQQQADELKRCQQLEFECNQLRNEMKASHNEVS</sequence>
<dbReference type="Proteomes" id="UP000279833">
    <property type="component" value="Unassembled WGS sequence"/>
</dbReference>
<protein>
    <submittedName>
        <fullName evidence="4">CCDC92 domain-containing protein</fullName>
    </submittedName>
</protein>
<feature type="coiled-coil region" evidence="1">
    <location>
        <begin position="15"/>
        <end position="42"/>
    </location>
</feature>